<reference evidence="2" key="1">
    <citation type="submission" date="2020-08" db="EMBL/GenBank/DDBJ databases">
        <title>Multicomponent nature underlies the extraordinary mechanical properties of spider dragline silk.</title>
        <authorList>
            <person name="Kono N."/>
            <person name="Nakamura H."/>
            <person name="Mori M."/>
            <person name="Yoshida Y."/>
            <person name="Ohtoshi R."/>
            <person name="Malay A.D."/>
            <person name="Moran D.A.P."/>
            <person name="Tomita M."/>
            <person name="Numata K."/>
            <person name="Arakawa K."/>
        </authorList>
    </citation>
    <scope>NUCLEOTIDE SEQUENCE</scope>
</reference>
<gene>
    <name evidence="2" type="ORF">NPIL_133601</name>
</gene>
<dbReference type="Proteomes" id="UP000887013">
    <property type="component" value="Unassembled WGS sequence"/>
</dbReference>
<keyword evidence="3" id="KW-1185">Reference proteome</keyword>
<name>A0A8X6P2X6_NEPPI</name>
<dbReference type="AlphaFoldDB" id="A0A8X6P2X6"/>
<evidence type="ECO:0000313" key="3">
    <source>
        <dbReference type="Proteomes" id="UP000887013"/>
    </source>
</evidence>
<accession>A0A8X6P2X6</accession>
<protein>
    <submittedName>
        <fullName evidence="2">Uncharacterized protein</fullName>
    </submittedName>
</protein>
<sequence length="110" mass="12719">MLRTKTIISRKVQPPRVTALGYYKDFGDRRNSQMRPKRSHNSQSRTKIMRVTNRCSNYISVKCSLETRKSIRPVDTLFISLATFLTSSKENRLQSVFVIFTCDKNGGKAR</sequence>
<dbReference type="EMBL" id="BMAW01110933">
    <property type="protein sequence ID" value="GFT45570.1"/>
    <property type="molecule type" value="Genomic_DNA"/>
</dbReference>
<organism evidence="2 3">
    <name type="scientific">Nephila pilipes</name>
    <name type="common">Giant wood spider</name>
    <name type="synonym">Nephila maculata</name>
    <dbReference type="NCBI Taxonomy" id="299642"/>
    <lineage>
        <taxon>Eukaryota</taxon>
        <taxon>Metazoa</taxon>
        <taxon>Ecdysozoa</taxon>
        <taxon>Arthropoda</taxon>
        <taxon>Chelicerata</taxon>
        <taxon>Arachnida</taxon>
        <taxon>Araneae</taxon>
        <taxon>Araneomorphae</taxon>
        <taxon>Entelegynae</taxon>
        <taxon>Araneoidea</taxon>
        <taxon>Nephilidae</taxon>
        <taxon>Nephila</taxon>
    </lineage>
</organism>
<feature type="region of interest" description="Disordered" evidence="1">
    <location>
        <begin position="27"/>
        <end position="46"/>
    </location>
</feature>
<comment type="caution">
    <text evidence="2">The sequence shown here is derived from an EMBL/GenBank/DDBJ whole genome shotgun (WGS) entry which is preliminary data.</text>
</comment>
<proteinExistence type="predicted"/>
<evidence type="ECO:0000256" key="1">
    <source>
        <dbReference type="SAM" id="MobiDB-lite"/>
    </source>
</evidence>
<evidence type="ECO:0000313" key="2">
    <source>
        <dbReference type="EMBL" id="GFT45570.1"/>
    </source>
</evidence>